<organism evidence="2 3">
    <name type="scientific">Pigmentiphaga humi</name>
    <dbReference type="NCBI Taxonomy" id="2478468"/>
    <lineage>
        <taxon>Bacteria</taxon>
        <taxon>Pseudomonadati</taxon>
        <taxon>Pseudomonadota</taxon>
        <taxon>Betaproteobacteria</taxon>
        <taxon>Burkholderiales</taxon>
        <taxon>Alcaligenaceae</taxon>
        <taxon>Pigmentiphaga</taxon>
    </lineage>
</organism>
<dbReference type="GO" id="GO:0016020">
    <property type="term" value="C:membrane"/>
    <property type="evidence" value="ECO:0007669"/>
    <property type="project" value="TreeGrafter"/>
</dbReference>
<proteinExistence type="predicted"/>
<evidence type="ECO:0000313" key="3">
    <source>
        <dbReference type="Proteomes" id="UP000277294"/>
    </source>
</evidence>
<dbReference type="PANTHER" id="PTHR43798">
    <property type="entry name" value="MONOACYLGLYCEROL LIPASE"/>
    <property type="match status" value="1"/>
</dbReference>
<dbReference type="Proteomes" id="UP000277294">
    <property type="component" value="Unassembled WGS sequence"/>
</dbReference>
<dbReference type="InterPro" id="IPR029058">
    <property type="entry name" value="AB_hydrolase_fold"/>
</dbReference>
<gene>
    <name evidence="2" type="primary">hsaD_1</name>
    <name evidence="2" type="ORF">PIGHUM_00332</name>
</gene>
<keyword evidence="2" id="KW-0378">Hydrolase</keyword>
<dbReference type="PRINTS" id="PR00412">
    <property type="entry name" value="EPOXHYDRLASE"/>
</dbReference>
<dbReference type="PRINTS" id="PR00111">
    <property type="entry name" value="ABHYDROLASE"/>
</dbReference>
<dbReference type="Gene3D" id="3.40.50.1820">
    <property type="entry name" value="alpha/beta hydrolase"/>
    <property type="match status" value="1"/>
</dbReference>
<sequence>MNDTAIRSRWVLANGVRTHYAEAGGQGSTLVALHGGGAGSSGASGMGPVLPLLGRDFRVVAPDSIGGFGLTDTQAPTPYGLISRAAHMADFVDALCLDKFSVLGNSQGAWSGVYYAMLHPDRVEKLVIVSSLTIAGSLGLKQAPNEAMHALMGYDGSRAGMKRLLEALIIDKARITDALIDERQRAATRPGAFEAFQRMAQGIEFVRNDPVLKLQTQWQEALPALTRRIPTLILWGTQDTFAVPATGRALAEMLPDARIEWVEGAGHQVQTDAPDRAAAIIREFLHG</sequence>
<dbReference type="GO" id="GO:0102296">
    <property type="term" value="F:4,5-9,10-diseco-3-hydroxy-5,9,17-trioxoandrosta-1(10),2-diene-4-oate hydrolase activity"/>
    <property type="evidence" value="ECO:0007669"/>
    <property type="project" value="UniProtKB-EC"/>
</dbReference>
<dbReference type="EC" id="3.7.1.17" evidence="2"/>
<accession>A0A3P4AXL7</accession>
<protein>
    <submittedName>
        <fullName evidence="2">4,5:9,10-diseco-3-hydroxy-5,9, 17-trioxoandrosta-1(10),2-diene-4-oate hydrolase</fullName>
        <ecNumber evidence="2">3.7.1.17</ecNumber>
    </submittedName>
</protein>
<keyword evidence="3" id="KW-1185">Reference proteome</keyword>
<dbReference type="AlphaFoldDB" id="A0A3P4AXL7"/>
<dbReference type="RefSeq" id="WP_124077507.1">
    <property type="nucleotide sequence ID" value="NZ_UWPJ01000005.1"/>
</dbReference>
<reference evidence="2 3" key="1">
    <citation type="submission" date="2018-10" db="EMBL/GenBank/DDBJ databases">
        <authorList>
            <person name="Criscuolo A."/>
        </authorList>
    </citation>
    <scope>NUCLEOTIDE SEQUENCE [LARGE SCALE GENOMIC DNA]</scope>
    <source>
        <strain evidence="2">DnA1</strain>
    </source>
</reference>
<dbReference type="InterPro" id="IPR000639">
    <property type="entry name" value="Epox_hydrolase-like"/>
</dbReference>
<evidence type="ECO:0000259" key="1">
    <source>
        <dbReference type="Pfam" id="PF00561"/>
    </source>
</evidence>
<dbReference type="EMBL" id="UWPJ01000005">
    <property type="protein sequence ID" value="VCU68281.1"/>
    <property type="molecule type" value="Genomic_DNA"/>
</dbReference>
<feature type="domain" description="AB hydrolase-1" evidence="1">
    <location>
        <begin position="30"/>
        <end position="273"/>
    </location>
</feature>
<dbReference type="InterPro" id="IPR050266">
    <property type="entry name" value="AB_hydrolase_sf"/>
</dbReference>
<dbReference type="InterPro" id="IPR000073">
    <property type="entry name" value="AB_hydrolase_1"/>
</dbReference>
<dbReference type="PANTHER" id="PTHR43798:SF33">
    <property type="entry name" value="HYDROLASE, PUTATIVE (AFU_ORTHOLOGUE AFUA_2G14860)-RELATED"/>
    <property type="match status" value="1"/>
</dbReference>
<dbReference type="Pfam" id="PF00561">
    <property type="entry name" value="Abhydrolase_1"/>
    <property type="match status" value="1"/>
</dbReference>
<dbReference type="OrthoDB" id="9802676at2"/>
<evidence type="ECO:0000313" key="2">
    <source>
        <dbReference type="EMBL" id="VCU68281.1"/>
    </source>
</evidence>
<name>A0A3P4AXL7_9BURK</name>
<dbReference type="SUPFAM" id="SSF53474">
    <property type="entry name" value="alpha/beta-Hydrolases"/>
    <property type="match status" value="1"/>
</dbReference>